<reference evidence="1 2" key="1">
    <citation type="journal article" date="2019" name="Int. J. Syst. Evol. Microbiol.">
        <title>The Global Catalogue of Microorganisms (GCM) 10K type strain sequencing project: providing services to taxonomists for standard genome sequencing and annotation.</title>
        <authorList>
            <consortium name="The Broad Institute Genomics Platform"/>
            <consortium name="The Broad Institute Genome Sequencing Center for Infectious Disease"/>
            <person name="Wu L."/>
            <person name="Ma J."/>
        </authorList>
    </citation>
    <scope>NUCLEOTIDE SEQUENCE [LARGE SCALE GENOMIC DNA]</scope>
    <source>
        <strain evidence="1 2">DT92</strain>
    </source>
</reference>
<dbReference type="RefSeq" id="WP_284013143.1">
    <property type="nucleotide sequence ID" value="NZ_CP126156.1"/>
</dbReference>
<protein>
    <submittedName>
        <fullName evidence="1">CopG family transcriptional regulator</fullName>
    </submittedName>
</protein>
<proteinExistence type="predicted"/>
<comment type="caution">
    <text evidence="1">The sequence shown here is derived from an EMBL/GenBank/DDBJ whole genome shotgun (WGS) entry which is preliminary data.</text>
</comment>
<accession>A0ABD5XK31</accession>
<sequence>MAGEQVEGLPGALREWVESRAAETGRSPDEVIARAVTLARLLEAHDDALPEPGALAGDAASEGAVDERLAALDDRVAALDAELDEKIDDVRSRVVQVKRETDAKAGADHDHPELRAAVESLDGVAAEVDALRSDLADLEETFEAGFANYEEVLEYLTDTADDHDAKLSTVATVLADLRTRASRADAHEARRRAAAEIKAEANRLGVAAAACGACASKVRLGLLSTPECPHCGEPFETVESASGFFGSATLVVGTRPALAGDVAAVDETNPADVFEEE</sequence>
<keyword evidence="2" id="KW-1185">Reference proteome</keyword>
<organism evidence="1 2">
    <name type="scientific">Halobaculum litoreum</name>
    <dbReference type="NCBI Taxonomy" id="3031998"/>
    <lineage>
        <taxon>Archaea</taxon>
        <taxon>Methanobacteriati</taxon>
        <taxon>Methanobacteriota</taxon>
        <taxon>Stenosarchaea group</taxon>
        <taxon>Halobacteria</taxon>
        <taxon>Halobacteriales</taxon>
        <taxon>Haloferacaceae</taxon>
        <taxon>Halobaculum</taxon>
    </lineage>
</organism>
<evidence type="ECO:0000313" key="1">
    <source>
        <dbReference type="EMBL" id="MFC7135525.1"/>
    </source>
</evidence>
<dbReference type="AlphaFoldDB" id="A0ABD5XK31"/>
<evidence type="ECO:0000313" key="2">
    <source>
        <dbReference type="Proteomes" id="UP001596368"/>
    </source>
</evidence>
<name>A0ABD5XK31_9EURY</name>
<dbReference type="EMBL" id="JBHSZG010000001">
    <property type="protein sequence ID" value="MFC7135525.1"/>
    <property type="molecule type" value="Genomic_DNA"/>
</dbReference>
<dbReference type="Proteomes" id="UP001596368">
    <property type="component" value="Unassembled WGS sequence"/>
</dbReference>
<dbReference type="Gene3D" id="1.10.287.1490">
    <property type="match status" value="1"/>
</dbReference>
<dbReference type="GeneID" id="81123247"/>
<gene>
    <name evidence="1" type="ORF">ACFQRB_00675</name>
</gene>